<evidence type="ECO:0008006" key="4">
    <source>
        <dbReference type="Google" id="ProtNLM"/>
    </source>
</evidence>
<evidence type="ECO:0000313" key="2">
    <source>
        <dbReference type="EMBL" id="SDE01809.1"/>
    </source>
</evidence>
<accession>A0A1G6ZGS6</accession>
<dbReference type="Pfam" id="PF11239">
    <property type="entry name" value="DUF3040"/>
    <property type="match status" value="1"/>
</dbReference>
<protein>
    <recommendedName>
        <fullName evidence="4">DUF3040 domain-containing protein</fullName>
    </recommendedName>
</protein>
<dbReference type="Proteomes" id="UP000182100">
    <property type="component" value="Unassembled WGS sequence"/>
</dbReference>
<gene>
    <name evidence="2" type="ORF">SAMN05216505_11514</name>
</gene>
<feature type="transmembrane region" description="Helical" evidence="1">
    <location>
        <begin position="53"/>
        <end position="70"/>
    </location>
</feature>
<organism evidence="2 3">
    <name type="scientific">Streptomyces prasinopilosus</name>
    <dbReference type="NCBI Taxonomy" id="67344"/>
    <lineage>
        <taxon>Bacteria</taxon>
        <taxon>Bacillati</taxon>
        <taxon>Actinomycetota</taxon>
        <taxon>Actinomycetes</taxon>
        <taxon>Kitasatosporales</taxon>
        <taxon>Streptomycetaceae</taxon>
        <taxon>Streptomyces</taxon>
    </lineage>
</organism>
<name>A0A1G6ZGS6_9ACTN</name>
<evidence type="ECO:0000313" key="3">
    <source>
        <dbReference type="Proteomes" id="UP000182100"/>
    </source>
</evidence>
<keyword evidence="3" id="KW-1185">Reference proteome</keyword>
<feature type="transmembrane region" description="Helical" evidence="1">
    <location>
        <begin position="76"/>
        <end position="93"/>
    </location>
</feature>
<dbReference type="InterPro" id="IPR021401">
    <property type="entry name" value="DUF3040"/>
</dbReference>
<keyword evidence="1" id="KW-1133">Transmembrane helix</keyword>
<dbReference type="AlphaFoldDB" id="A0A1G6ZGS6"/>
<keyword evidence="1" id="KW-0472">Membrane</keyword>
<sequence length="102" mass="12140">MTTSPLRDDEQYVLSEMERVLRRDRRFARRMRAPQRRRWSLWGRVARHRPRPWTVAVLLAVSAVLMVAGITTSEPTVIAVFAAFWPVTLYRVFRLLCRWTEP</sequence>
<reference evidence="3" key="1">
    <citation type="submission" date="2016-10" db="EMBL/GenBank/DDBJ databases">
        <authorList>
            <person name="Varghese N."/>
            <person name="Submissions S."/>
        </authorList>
    </citation>
    <scope>NUCLEOTIDE SEQUENCE [LARGE SCALE GENOMIC DNA]</scope>
    <source>
        <strain evidence="3">CGMCC 4.3504</strain>
    </source>
</reference>
<evidence type="ECO:0000256" key="1">
    <source>
        <dbReference type="SAM" id="Phobius"/>
    </source>
</evidence>
<keyword evidence="1" id="KW-0812">Transmembrane</keyword>
<proteinExistence type="predicted"/>
<dbReference type="STRING" id="67344.SAMN05216505_11514"/>
<dbReference type="EMBL" id="FMZK01000015">
    <property type="protein sequence ID" value="SDE01809.1"/>
    <property type="molecule type" value="Genomic_DNA"/>
</dbReference>
<dbReference type="RefSeq" id="WP_055572806.1">
    <property type="nucleotide sequence ID" value="NZ_FMZK01000015.1"/>
</dbReference>